<dbReference type="InterPro" id="IPR011583">
    <property type="entry name" value="Chitinase_II/V-like_cat"/>
</dbReference>
<dbReference type="GO" id="GO:0000272">
    <property type="term" value="P:polysaccharide catabolic process"/>
    <property type="evidence" value="ECO:0007669"/>
    <property type="project" value="UniProtKB-KW"/>
</dbReference>
<evidence type="ECO:0000256" key="4">
    <source>
        <dbReference type="ARBA" id="ARBA00022669"/>
    </source>
</evidence>
<dbReference type="InterPro" id="IPR017853">
    <property type="entry name" value="GH"/>
</dbReference>
<dbReference type="InterPro" id="IPR001579">
    <property type="entry name" value="Glyco_hydro_18_chit_AS"/>
</dbReference>
<dbReference type="Proteomes" id="UP001154078">
    <property type="component" value="Chromosome 2"/>
</dbReference>
<evidence type="ECO:0000256" key="8">
    <source>
        <dbReference type="ARBA" id="ARBA00023157"/>
    </source>
</evidence>
<dbReference type="PROSITE" id="PS01095">
    <property type="entry name" value="GH18_1"/>
    <property type="match status" value="2"/>
</dbReference>
<keyword evidence="11" id="KW-0624">Polysaccharide degradation</keyword>
<evidence type="ECO:0000256" key="5">
    <source>
        <dbReference type="ARBA" id="ARBA00022729"/>
    </source>
</evidence>
<keyword evidence="5" id="KW-0732">Signal</keyword>
<dbReference type="PROSITE" id="PS51910">
    <property type="entry name" value="GH18_2"/>
    <property type="match status" value="2"/>
</dbReference>
<name>A0A9P0FFC1_BRAAE</name>
<dbReference type="GO" id="GO:0008061">
    <property type="term" value="F:chitin binding"/>
    <property type="evidence" value="ECO:0007669"/>
    <property type="project" value="UniProtKB-KW"/>
</dbReference>
<accession>A0A9P0FFC1</accession>
<dbReference type="InterPro" id="IPR001223">
    <property type="entry name" value="Glyco_hydro18_cat"/>
</dbReference>
<dbReference type="FunFam" id="3.10.50.10:FF:000001">
    <property type="entry name" value="Chitinase 3-like 1"/>
    <property type="match status" value="1"/>
</dbReference>
<dbReference type="FunFam" id="3.10.50.10:FF:000004">
    <property type="entry name" value="Chitinase 5"/>
    <property type="match status" value="1"/>
</dbReference>
<evidence type="ECO:0000256" key="2">
    <source>
        <dbReference type="ARBA" id="ARBA00009121"/>
    </source>
</evidence>
<keyword evidence="7" id="KW-0146">Chitin degradation</keyword>
<dbReference type="Pfam" id="PF00704">
    <property type="entry name" value="Glyco_hydro_18"/>
    <property type="match status" value="2"/>
</dbReference>
<evidence type="ECO:0000256" key="6">
    <source>
        <dbReference type="ARBA" id="ARBA00022801"/>
    </source>
</evidence>
<protein>
    <recommendedName>
        <fullName evidence="3">chitinase</fullName>
        <ecNumber evidence="3">3.2.1.14</ecNumber>
    </recommendedName>
</protein>
<feature type="compositionally biased region" description="Basic and acidic residues" evidence="13">
    <location>
        <begin position="371"/>
        <end position="417"/>
    </location>
</feature>
<reference evidence="16" key="1">
    <citation type="submission" date="2021-12" db="EMBL/GenBank/DDBJ databases">
        <authorList>
            <person name="King R."/>
        </authorList>
    </citation>
    <scope>NUCLEOTIDE SEQUENCE</scope>
</reference>
<evidence type="ECO:0000256" key="7">
    <source>
        <dbReference type="ARBA" id="ARBA00023024"/>
    </source>
</evidence>
<dbReference type="PANTHER" id="PTHR11177">
    <property type="entry name" value="CHITINASE"/>
    <property type="match status" value="1"/>
</dbReference>
<comment type="catalytic activity">
    <reaction evidence="1">
        <text>Random endo-hydrolysis of N-acetyl-beta-D-glucosaminide (1-&gt;4)-beta-linkages in chitin and chitodextrins.</text>
        <dbReference type="EC" id="3.2.1.14"/>
    </reaction>
</comment>
<dbReference type="GO" id="GO:0005576">
    <property type="term" value="C:extracellular region"/>
    <property type="evidence" value="ECO:0007669"/>
    <property type="project" value="InterPro"/>
</dbReference>
<dbReference type="GO" id="GO:0008843">
    <property type="term" value="F:endochitinase activity"/>
    <property type="evidence" value="ECO:0007669"/>
    <property type="project" value="UniProtKB-EC"/>
</dbReference>
<dbReference type="InterPro" id="IPR036508">
    <property type="entry name" value="Chitin-bd_dom_sf"/>
</dbReference>
<dbReference type="PROSITE" id="PS50940">
    <property type="entry name" value="CHIT_BIND_II"/>
    <property type="match status" value="1"/>
</dbReference>
<dbReference type="EC" id="3.2.1.14" evidence="3"/>
<dbReference type="Gene3D" id="2.170.140.10">
    <property type="entry name" value="Chitin binding domain"/>
    <property type="match status" value="1"/>
</dbReference>
<keyword evidence="6 12" id="KW-0378">Hydrolase</keyword>
<organism evidence="16 17">
    <name type="scientific">Brassicogethes aeneus</name>
    <name type="common">Rape pollen beetle</name>
    <name type="synonym">Meligethes aeneus</name>
    <dbReference type="NCBI Taxonomy" id="1431903"/>
    <lineage>
        <taxon>Eukaryota</taxon>
        <taxon>Metazoa</taxon>
        <taxon>Ecdysozoa</taxon>
        <taxon>Arthropoda</taxon>
        <taxon>Hexapoda</taxon>
        <taxon>Insecta</taxon>
        <taxon>Pterygota</taxon>
        <taxon>Neoptera</taxon>
        <taxon>Endopterygota</taxon>
        <taxon>Coleoptera</taxon>
        <taxon>Polyphaga</taxon>
        <taxon>Cucujiformia</taxon>
        <taxon>Nitidulidae</taxon>
        <taxon>Meligethinae</taxon>
        <taxon>Brassicogethes</taxon>
    </lineage>
</organism>
<dbReference type="Gene3D" id="3.10.50.10">
    <property type="match status" value="2"/>
</dbReference>
<comment type="similarity">
    <text evidence="2">Belongs to the glycosyl hydrolase 18 family. Chitinase class II subfamily.</text>
</comment>
<dbReference type="GO" id="GO:0006032">
    <property type="term" value="P:chitin catabolic process"/>
    <property type="evidence" value="ECO:0007669"/>
    <property type="project" value="UniProtKB-KW"/>
</dbReference>
<gene>
    <name evidence="16" type="ORF">MELIAE_LOCUS3607</name>
</gene>
<dbReference type="EMBL" id="OV121133">
    <property type="protein sequence ID" value="CAH0550889.1"/>
    <property type="molecule type" value="Genomic_DNA"/>
</dbReference>
<dbReference type="CDD" id="cd02872">
    <property type="entry name" value="GH18_chitolectin_chitotriosidase"/>
    <property type="match status" value="2"/>
</dbReference>
<keyword evidence="4" id="KW-0147">Chitin-binding</keyword>
<evidence type="ECO:0000313" key="17">
    <source>
        <dbReference type="Proteomes" id="UP001154078"/>
    </source>
</evidence>
<feature type="domain" description="Chitin-binding type-2" evidence="14">
    <location>
        <begin position="420"/>
        <end position="469"/>
    </location>
</feature>
<dbReference type="SUPFAM" id="SSF51445">
    <property type="entry name" value="(Trans)glycosidases"/>
    <property type="match status" value="2"/>
</dbReference>
<evidence type="ECO:0000256" key="12">
    <source>
        <dbReference type="RuleBase" id="RU000489"/>
    </source>
</evidence>
<dbReference type="SMART" id="SM00494">
    <property type="entry name" value="ChtBD2"/>
    <property type="match status" value="1"/>
</dbReference>
<proteinExistence type="inferred from homology"/>
<dbReference type="InterPro" id="IPR002557">
    <property type="entry name" value="Chitin-bd_dom"/>
</dbReference>
<evidence type="ECO:0000259" key="14">
    <source>
        <dbReference type="PROSITE" id="PS50940"/>
    </source>
</evidence>
<keyword evidence="17" id="KW-1185">Reference proteome</keyword>
<feature type="region of interest" description="Disordered" evidence="13">
    <location>
        <begin position="370"/>
        <end position="418"/>
    </location>
</feature>
<dbReference type="SMART" id="SM00636">
    <property type="entry name" value="Glyco_18"/>
    <property type="match status" value="2"/>
</dbReference>
<dbReference type="Gene3D" id="3.20.20.80">
    <property type="entry name" value="Glycosidases"/>
    <property type="match status" value="2"/>
</dbReference>
<dbReference type="SUPFAM" id="SSF57625">
    <property type="entry name" value="Invertebrate chitin-binding proteins"/>
    <property type="match status" value="1"/>
</dbReference>
<evidence type="ECO:0000313" key="16">
    <source>
        <dbReference type="EMBL" id="CAH0550889.1"/>
    </source>
</evidence>
<keyword evidence="10 12" id="KW-0326">Glycosidase</keyword>
<feature type="domain" description="GH18" evidence="15">
    <location>
        <begin position="7"/>
        <end position="372"/>
    </location>
</feature>
<evidence type="ECO:0000256" key="10">
    <source>
        <dbReference type="ARBA" id="ARBA00023295"/>
    </source>
</evidence>
<evidence type="ECO:0000256" key="13">
    <source>
        <dbReference type="SAM" id="MobiDB-lite"/>
    </source>
</evidence>
<evidence type="ECO:0000259" key="15">
    <source>
        <dbReference type="PROSITE" id="PS51910"/>
    </source>
</evidence>
<evidence type="ECO:0000256" key="9">
    <source>
        <dbReference type="ARBA" id="ARBA00023277"/>
    </source>
</evidence>
<sequence>MESAYIDKVVCYYGSWSTYRPGNGKFTTNDIDANLCTHLIYSFVGINTDGSIKILDTGLEEGQGNLAKTTALKKVNPKLKTLVAIGGWSEGSVKYSAVVASPNLRANFIKSALALVKKYGFDGFDLDWEYPAQRGGVAADKANYVQLLKEFRAVWDKEGLILTAAVAASGSSVDISYDVPALSKYLDLINVMTYDLHGSWDGVTGQNAPLYASSKDVSSAQKQLNVDACIRGWIQRGAAPEKLVLGMGVYGRTFTLTSTSNTGLGAPIVSTGKQGPYTQERGMLGYNEICELEKQGGWTEVWDNEQKVPYAFKGDQWIGYDNPKSIAIKVNYSKNLKLGGVMIWSIETDDFKGICGKKYPILNAIKTALEGSDKERNDNQPSDTDKKPEPTPTKPESEKESDSESDSHKKDSDKDESSSSLECKQVGYIRDLENCSIFYWCMKTKAGFEKFKHICPAGLMFDTKNNICNVVCYFASWTIYRPGNGKFQVSNIDPSLCTHICYGFFGLGWDLDVQILDDWELNGLHELSNMMALKNSNPDLKILASMGGWNEGSEKYSDMASDPAKRKTLVQKTVSFLKNNSFDGFDLDWEYPAQRGGNVENDPKNFVILLQELKTALNNEGLILSIAAPGAKHSIDLSIIVPEVSNAVDMLNIMTYDFHGKFDSYVGHVAPLYASSLDNTDELKQLNVAAGIQYWIDLGADVSKMNIGFPTYGQSFTLTDATNTSLYASIIGGGRAGPYTRSEGILGYNEICELYNDWQYIWDEEQQVPHLISDNQWVGYESPESAVIKTKFAKSKNLGGVMFWSLDTDDFLGVCGKGTYPIIRAVVDEFNKNYIE</sequence>
<dbReference type="SUPFAM" id="SSF54556">
    <property type="entry name" value="Chitinase insertion domain"/>
    <property type="match status" value="2"/>
</dbReference>
<keyword evidence="9" id="KW-0119">Carbohydrate metabolism</keyword>
<keyword evidence="8" id="KW-1015">Disulfide bond</keyword>
<feature type="domain" description="GH18" evidence="15">
    <location>
        <begin position="468"/>
        <end position="833"/>
    </location>
</feature>
<dbReference type="FunFam" id="3.20.20.80:FF:000007">
    <property type="entry name" value="Acidic mammalian chitinase"/>
    <property type="match status" value="1"/>
</dbReference>
<dbReference type="AlphaFoldDB" id="A0A9P0FFC1"/>
<dbReference type="InterPro" id="IPR050314">
    <property type="entry name" value="Glycosyl_Hydrlase_18"/>
</dbReference>
<evidence type="ECO:0000256" key="1">
    <source>
        <dbReference type="ARBA" id="ARBA00000822"/>
    </source>
</evidence>
<evidence type="ECO:0000256" key="11">
    <source>
        <dbReference type="ARBA" id="ARBA00023326"/>
    </source>
</evidence>
<dbReference type="OrthoDB" id="73875at2759"/>
<evidence type="ECO:0000256" key="3">
    <source>
        <dbReference type="ARBA" id="ARBA00012729"/>
    </source>
</evidence>
<dbReference type="InterPro" id="IPR029070">
    <property type="entry name" value="Chitinase_insertion_sf"/>
</dbReference>
<dbReference type="PANTHER" id="PTHR11177:SF360">
    <property type="entry name" value="CHITINASE 4-RELATED"/>
    <property type="match status" value="1"/>
</dbReference>
<dbReference type="FunFam" id="3.20.20.80:FF:000097">
    <property type="entry name" value="Probable chitinase 2"/>
    <property type="match status" value="1"/>
</dbReference>